<feature type="binding site" evidence="19">
    <location>
        <begin position="32"/>
        <end position="34"/>
    </location>
    <ligand>
        <name>GTP</name>
        <dbReference type="ChEBI" id="CHEBI:37565"/>
    </ligand>
</feature>
<evidence type="ECO:0000256" key="10">
    <source>
        <dbReference type="ARBA" id="ARBA00022573"/>
    </source>
</evidence>
<keyword evidence="11 20" id="KW-0808">Transferase</keyword>
<comment type="caution">
    <text evidence="20">The sequence shown here is derived from an EMBL/GenBank/DDBJ whole genome shotgun (WGS) entry which is preliminary data.</text>
</comment>
<evidence type="ECO:0000256" key="19">
    <source>
        <dbReference type="PIRSR" id="PIRSR006135-2"/>
    </source>
</evidence>
<dbReference type="GO" id="GO:0009236">
    <property type="term" value="P:cobalamin biosynthetic process"/>
    <property type="evidence" value="ECO:0007669"/>
    <property type="project" value="UniProtKB-UniPathway"/>
</dbReference>
<dbReference type="EC" id="2.7.1.156" evidence="8"/>
<evidence type="ECO:0000256" key="4">
    <source>
        <dbReference type="ARBA" id="ARBA00003889"/>
    </source>
</evidence>
<dbReference type="PANTHER" id="PTHR34848:SF1">
    <property type="entry name" value="BIFUNCTIONAL ADENOSYLCOBALAMIN BIOSYNTHESIS PROTEIN COBU"/>
    <property type="match status" value="1"/>
</dbReference>
<dbReference type="CDD" id="cd00544">
    <property type="entry name" value="CobU"/>
    <property type="match status" value="1"/>
</dbReference>
<comment type="pathway">
    <text evidence="6">Cofactor biosynthesis; adenosylcobalamin biosynthesis; adenosylcobalamin from cob(II)yrinate a,c-diamide: step 5/7.</text>
</comment>
<dbReference type="Pfam" id="PF02283">
    <property type="entry name" value="CobU"/>
    <property type="match status" value="1"/>
</dbReference>
<comment type="similarity">
    <text evidence="7">Belongs to the CobU/CobP family.</text>
</comment>
<feature type="binding site" evidence="19">
    <location>
        <begin position="8"/>
        <end position="15"/>
    </location>
    <ligand>
        <name>GTP</name>
        <dbReference type="ChEBI" id="CHEBI:37565"/>
    </ligand>
</feature>
<evidence type="ECO:0000256" key="8">
    <source>
        <dbReference type="ARBA" id="ARBA00012016"/>
    </source>
</evidence>
<reference evidence="20 21" key="1">
    <citation type="submission" date="2012-08" db="EMBL/GenBank/DDBJ databases">
        <title>Whole genome shotgun sequence of Austwickia chelonae NBRC 105200.</title>
        <authorList>
            <person name="Yoshida I."/>
            <person name="Hosoyama A."/>
            <person name="Tsuchikane K."/>
            <person name="Katsumata H."/>
            <person name="Ando Y."/>
            <person name="Ohji S."/>
            <person name="Hamada M."/>
            <person name="Tamura T."/>
            <person name="Yamazoe A."/>
            <person name="Yamazaki S."/>
            <person name="Fujita N."/>
        </authorList>
    </citation>
    <scope>NUCLEOTIDE SEQUENCE [LARGE SCALE GENOMIC DNA]</scope>
    <source>
        <strain evidence="20 21">NBRC 105200</strain>
    </source>
</reference>
<comment type="catalytic activity">
    <reaction evidence="3">
        <text>adenosylcob(III)inamide + GTP = adenosylcob(III)inamide phosphate + GDP + H(+)</text>
        <dbReference type="Rhea" id="RHEA:15765"/>
        <dbReference type="ChEBI" id="CHEBI:2480"/>
        <dbReference type="ChEBI" id="CHEBI:15378"/>
        <dbReference type="ChEBI" id="CHEBI:37565"/>
        <dbReference type="ChEBI" id="CHEBI:58189"/>
        <dbReference type="ChEBI" id="CHEBI:58502"/>
        <dbReference type="EC" id="2.7.1.156"/>
    </reaction>
</comment>
<feature type="binding site" evidence="19">
    <location>
        <position position="64"/>
    </location>
    <ligand>
        <name>GTP</name>
        <dbReference type="ChEBI" id="CHEBI:37565"/>
    </ligand>
</feature>
<comment type="pathway">
    <text evidence="5">Cofactor biosynthesis; adenosylcobalamin biosynthesis; adenosylcobalamin from cob(II)yrinate a,c-diamide: step 6/7.</text>
</comment>
<evidence type="ECO:0000256" key="17">
    <source>
        <dbReference type="ARBA" id="ARBA00030571"/>
    </source>
</evidence>
<evidence type="ECO:0000256" key="1">
    <source>
        <dbReference type="ARBA" id="ARBA00000312"/>
    </source>
</evidence>
<dbReference type="OrthoDB" id="9788370at2"/>
<comment type="catalytic activity">
    <reaction evidence="2">
        <text>adenosylcob(III)inamide phosphate + GTP + H(+) = adenosylcob(III)inamide-GDP + diphosphate</text>
        <dbReference type="Rhea" id="RHEA:22712"/>
        <dbReference type="ChEBI" id="CHEBI:15378"/>
        <dbReference type="ChEBI" id="CHEBI:33019"/>
        <dbReference type="ChEBI" id="CHEBI:37565"/>
        <dbReference type="ChEBI" id="CHEBI:58502"/>
        <dbReference type="ChEBI" id="CHEBI:60487"/>
        <dbReference type="EC" id="2.7.7.62"/>
    </reaction>
</comment>
<protein>
    <recommendedName>
        <fullName evidence="16">Adenosylcobinamide kinase</fullName>
        <ecNumber evidence="8">2.7.1.156</ecNumber>
        <ecNumber evidence="9">2.7.7.62</ecNumber>
    </recommendedName>
    <alternativeName>
        <fullName evidence="17">Adenosylcobinamide-phosphate guanylyltransferase</fullName>
    </alternativeName>
</protein>
<feature type="active site" description="GMP-histidine intermediate" evidence="18">
    <location>
        <position position="52"/>
    </location>
</feature>
<dbReference type="Gene3D" id="3.40.50.300">
    <property type="entry name" value="P-loop containing nucleotide triphosphate hydrolases"/>
    <property type="match status" value="1"/>
</dbReference>
<keyword evidence="20" id="KW-0548">Nucleotidyltransferase</keyword>
<dbReference type="PANTHER" id="PTHR34848">
    <property type="match status" value="1"/>
</dbReference>
<dbReference type="EC" id="2.7.7.62" evidence="9"/>
<organism evidence="20 21">
    <name type="scientific">Austwickia chelonae NBRC 105200</name>
    <dbReference type="NCBI Taxonomy" id="1184607"/>
    <lineage>
        <taxon>Bacteria</taxon>
        <taxon>Bacillati</taxon>
        <taxon>Actinomycetota</taxon>
        <taxon>Actinomycetes</taxon>
        <taxon>Micrococcales</taxon>
        <taxon>Dermatophilaceae</taxon>
        <taxon>Austwickia</taxon>
    </lineage>
</organism>
<evidence type="ECO:0000256" key="7">
    <source>
        <dbReference type="ARBA" id="ARBA00007490"/>
    </source>
</evidence>
<accession>K6ULH4</accession>
<keyword evidence="12 19" id="KW-0547">Nucleotide-binding</keyword>
<evidence type="ECO:0000256" key="14">
    <source>
        <dbReference type="ARBA" id="ARBA00022840"/>
    </source>
</evidence>
<evidence type="ECO:0000256" key="16">
    <source>
        <dbReference type="ARBA" id="ARBA00029570"/>
    </source>
</evidence>
<dbReference type="STRING" id="100225.SAMN05421595_1068"/>
<dbReference type="eggNOG" id="COG2087">
    <property type="taxonomic scope" value="Bacteria"/>
</dbReference>
<keyword evidence="15 19" id="KW-0342">GTP-binding</keyword>
<dbReference type="PIRSF" id="PIRSF006135">
    <property type="entry name" value="CobU"/>
    <property type="match status" value="1"/>
</dbReference>
<dbReference type="AlphaFoldDB" id="K6ULH4"/>
<evidence type="ECO:0000256" key="9">
    <source>
        <dbReference type="ARBA" id="ARBA00012523"/>
    </source>
</evidence>
<evidence type="ECO:0000256" key="18">
    <source>
        <dbReference type="PIRSR" id="PIRSR006135-1"/>
    </source>
</evidence>
<evidence type="ECO:0000256" key="6">
    <source>
        <dbReference type="ARBA" id="ARBA00005159"/>
    </source>
</evidence>
<dbReference type="InterPro" id="IPR003203">
    <property type="entry name" value="CobU/CobP"/>
</dbReference>
<evidence type="ECO:0000313" key="20">
    <source>
        <dbReference type="EMBL" id="GAB77251.1"/>
    </source>
</evidence>
<keyword evidence="13 20" id="KW-0418">Kinase</keyword>
<evidence type="ECO:0000313" key="21">
    <source>
        <dbReference type="Proteomes" id="UP000008495"/>
    </source>
</evidence>
<dbReference type="GO" id="GO:0005524">
    <property type="term" value="F:ATP binding"/>
    <property type="evidence" value="ECO:0007669"/>
    <property type="project" value="UniProtKB-KW"/>
</dbReference>
<dbReference type="UniPathway" id="UPA00148">
    <property type="reaction ID" value="UER00236"/>
</dbReference>
<dbReference type="GO" id="GO:0043752">
    <property type="term" value="F:adenosylcobinamide kinase activity"/>
    <property type="evidence" value="ECO:0007669"/>
    <property type="project" value="UniProtKB-EC"/>
</dbReference>
<dbReference type="EMBL" id="BAGZ01000005">
    <property type="protein sequence ID" value="GAB77251.1"/>
    <property type="molecule type" value="Genomic_DNA"/>
</dbReference>
<evidence type="ECO:0000256" key="13">
    <source>
        <dbReference type="ARBA" id="ARBA00022777"/>
    </source>
</evidence>
<keyword evidence="10" id="KW-0169">Cobalamin biosynthesis</keyword>
<proteinExistence type="inferred from homology"/>
<sequence length="201" mass="21645">MSKVLVLGGVRSGKSRFAERLVSGFPSVTYVAPGPVPDPMVDPEWAARVAVHQRSRPRAWRTCETADVPGAVRDADQAVMVDCLGTWVSRVVDDAVAWEEPARARQAVVDAGERLSSALDVARYPVVMVSNEVGLGVVPDHPSGRLFRDLIGRLNAGIADCCDQVYLVLAGRVVDLGGRPRIDDIPVLSFSDYTVGRPPVD</sequence>
<feature type="binding site" evidence="19">
    <location>
        <position position="82"/>
    </location>
    <ligand>
        <name>GTP</name>
        <dbReference type="ChEBI" id="CHEBI:37565"/>
    </ligand>
</feature>
<dbReference type="GO" id="GO:0008820">
    <property type="term" value="F:cobinamide phosphate guanylyltransferase activity"/>
    <property type="evidence" value="ECO:0007669"/>
    <property type="project" value="UniProtKB-EC"/>
</dbReference>
<dbReference type="Proteomes" id="UP000008495">
    <property type="component" value="Unassembled WGS sequence"/>
</dbReference>
<dbReference type="RefSeq" id="WP_006502003.1">
    <property type="nucleotide sequence ID" value="NZ_BAGZ01000005.1"/>
</dbReference>
<keyword evidence="14" id="KW-0067">ATP-binding</keyword>
<gene>
    <name evidence="20" type="primary">cobP</name>
    <name evidence="20" type="ORF">AUCHE_05_01560</name>
</gene>
<comment type="catalytic activity">
    <reaction evidence="1">
        <text>adenosylcob(III)inamide + ATP = adenosylcob(III)inamide phosphate + ADP + H(+)</text>
        <dbReference type="Rhea" id="RHEA:15769"/>
        <dbReference type="ChEBI" id="CHEBI:2480"/>
        <dbReference type="ChEBI" id="CHEBI:15378"/>
        <dbReference type="ChEBI" id="CHEBI:30616"/>
        <dbReference type="ChEBI" id="CHEBI:58502"/>
        <dbReference type="ChEBI" id="CHEBI:456216"/>
        <dbReference type="EC" id="2.7.1.156"/>
    </reaction>
</comment>
<keyword evidence="21" id="KW-1185">Reference proteome</keyword>
<dbReference type="InterPro" id="IPR027417">
    <property type="entry name" value="P-loop_NTPase"/>
</dbReference>
<dbReference type="GO" id="GO:0005525">
    <property type="term" value="F:GTP binding"/>
    <property type="evidence" value="ECO:0007669"/>
    <property type="project" value="UniProtKB-KW"/>
</dbReference>
<name>K6ULH4_9MICO</name>
<comment type="function">
    <text evidence="4">Catalyzes ATP-dependent phosphorylation of adenosylcobinamide and addition of GMP to adenosylcobinamide phosphate.</text>
</comment>
<evidence type="ECO:0000256" key="5">
    <source>
        <dbReference type="ARBA" id="ARBA00004692"/>
    </source>
</evidence>
<dbReference type="SUPFAM" id="SSF52540">
    <property type="entry name" value="P-loop containing nucleoside triphosphate hydrolases"/>
    <property type="match status" value="1"/>
</dbReference>
<evidence type="ECO:0000256" key="3">
    <source>
        <dbReference type="ARBA" id="ARBA00001522"/>
    </source>
</evidence>
<evidence type="ECO:0000256" key="12">
    <source>
        <dbReference type="ARBA" id="ARBA00022741"/>
    </source>
</evidence>
<evidence type="ECO:0000256" key="2">
    <source>
        <dbReference type="ARBA" id="ARBA00000711"/>
    </source>
</evidence>
<evidence type="ECO:0000256" key="15">
    <source>
        <dbReference type="ARBA" id="ARBA00023134"/>
    </source>
</evidence>
<evidence type="ECO:0000256" key="11">
    <source>
        <dbReference type="ARBA" id="ARBA00022679"/>
    </source>
</evidence>